<dbReference type="AlphaFoldDB" id="A0A448Z9F0"/>
<accession>A0A448Z9F0</accession>
<gene>
    <name evidence="2" type="ORF">PSNMU_V1.4_AUG-EV-PASAV3_0054590</name>
</gene>
<evidence type="ECO:0000256" key="1">
    <source>
        <dbReference type="SAM" id="MobiDB-lite"/>
    </source>
</evidence>
<evidence type="ECO:0000313" key="3">
    <source>
        <dbReference type="Proteomes" id="UP000291116"/>
    </source>
</evidence>
<reference evidence="2 3" key="1">
    <citation type="submission" date="2019-01" db="EMBL/GenBank/DDBJ databases">
        <authorList>
            <person name="Ferrante I. M."/>
        </authorList>
    </citation>
    <scope>NUCLEOTIDE SEQUENCE [LARGE SCALE GENOMIC DNA]</scope>
    <source>
        <strain evidence="2 3">B856</strain>
    </source>
</reference>
<feature type="compositionally biased region" description="Basic and acidic residues" evidence="1">
    <location>
        <begin position="152"/>
        <end position="162"/>
    </location>
</feature>
<dbReference type="EMBL" id="CAACVS010000179">
    <property type="protein sequence ID" value="VEU38636.1"/>
    <property type="molecule type" value="Genomic_DNA"/>
</dbReference>
<keyword evidence="3" id="KW-1185">Reference proteome</keyword>
<feature type="region of interest" description="Disordered" evidence="1">
    <location>
        <begin position="142"/>
        <end position="162"/>
    </location>
</feature>
<sequence length="162" mass="18077">MRMRNRLCDGMQSAETTAEDQLDTSTTMMMIMMMMKNNSFLALLVLTIAASALVSGFVQQPAQSIRSAPESTTTAVNGIWDKVVKSMESGYAGGEESPYAKIKAADAKKEEIRRKKALERQKRGFTELKDVKKKSFVKLKYPGAEEEEEPPAPEKKKLFGLF</sequence>
<organism evidence="2 3">
    <name type="scientific">Pseudo-nitzschia multistriata</name>
    <dbReference type="NCBI Taxonomy" id="183589"/>
    <lineage>
        <taxon>Eukaryota</taxon>
        <taxon>Sar</taxon>
        <taxon>Stramenopiles</taxon>
        <taxon>Ochrophyta</taxon>
        <taxon>Bacillariophyta</taxon>
        <taxon>Bacillariophyceae</taxon>
        <taxon>Bacillariophycidae</taxon>
        <taxon>Bacillariales</taxon>
        <taxon>Bacillariaceae</taxon>
        <taxon>Pseudo-nitzschia</taxon>
    </lineage>
</organism>
<evidence type="ECO:0000313" key="2">
    <source>
        <dbReference type="EMBL" id="VEU38636.1"/>
    </source>
</evidence>
<dbReference type="Proteomes" id="UP000291116">
    <property type="component" value="Unassembled WGS sequence"/>
</dbReference>
<protein>
    <submittedName>
        <fullName evidence="2">Uncharacterized protein</fullName>
    </submittedName>
</protein>
<name>A0A448Z9F0_9STRA</name>
<proteinExistence type="predicted"/>
<dbReference type="OrthoDB" id="10596684at2759"/>